<evidence type="ECO:0000256" key="1">
    <source>
        <dbReference type="ARBA" id="ARBA00004429"/>
    </source>
</evidence>
<dbReference type="PANTHER" id="PTHR35011">
    <property type="entry name" value="2,3-DIKETO-L-GULONATE TRAP TRANSPORTER SMALL PERMEASE PROTEIN YIAM"/>
    <property type="match status" value="1"/>
</dbReference>
<evidence type="ECO:0000259" key="10">
    <source>
        <dbReference type="Pfam" id="PF04290"/>
    </source>
</evidence>
<comment type="subcellular location">
    <subcellularLocation>
        <location evidence="1">Cell inner membrane</location>
        <topology evidence="1">Multi-pass membrane protein</topology>
    </subcellularLocation>
</comment>
<keyword evidence="12" id="KW-1185">Reference proteome</keyword>
<feature type="domain" description="Tripartite ATP-independent periplasmic transporters DctQ component" evidence="10">
    <location>
        <begin position="67"/>
        <end position="177"/>
    </location>
</feature>
<dbReference type="InterPro" id="IPR055348">
    <property type="entry name" value="DctQ"/>
</dbReference>
<evidence type="ECO:0000256" key="8">
    <source>
        <dbReference type="ARBA" id="ARBA00038436"/>
    </source>
</evidence>
<feature type="transmembrane region" description="Helical" evidence="9">
    <location>
        <begin position="15"/>
        <end position="37"/>
    </location>
</feature>
<reference evidence="11 12" key="1">
    <citation type="submission" date="2019-03" db="EMBL/GenBank/DDBJ databases">
        <title>Genomic Encyclopedia of Type Strains, Phase IV (KMG-IV): sequencing the most valuable type-strain genomes for metagenomic binning, comparative biology and taxonomic classification.</title>
        <authorList>
            <person name="Goeker M."/>
        </authorList>
    </citation>
    <scope>NUCLEOTIDE SEQUENCE [LARGE SCALE GENOMIC DNA]</scope>
    <source>
        <strain evidence="11 12">DSM 25964</strain>
    </source>
</reference>
<evidence type="ECO:0000256" key="3">
    <source>
        <dbReference type="ARBA" id="ARBA00022475"/>
    </source>
</evidence>
<dbReference type="PANTHER" id="PTHR35011:SF2">
    <property type="entry name" value="2,3-DIKETO-L-GULONATE TRAP TRANSPORTER SMALL PERMEASE PROTEIN YIAM"/>
    <property type="match status" value="1"/>
</dbReference>
<protein>
    <submittedName>
        <fullName evidence="11">TRAP-type C4-dicarboxylate transport system permease small subunit</fullName>
    </submittedName>
</protein>
<dbReference type="EMBL" id="SORI01000001">
    <property type="protein sequence ID" value="TDY64921.1"/>
    <property type="molecule type" value="Genomic_DNA"/>
</dbReference>
<sequence>MTGIFRSADILTQRVLRILTVLLFFVLALLLATNVALRLTNDLATVLTERGFSSAAEIVRGIIPIGSMHWFDEIVEMCFAALIFYGSASLWAVKGHFCVGDWISPRIRNFRAGSAYRLLTALLGAAFMAVFFRYSLRLTLHSTELTTVFQIPKSFLYSCMPVSSFIMLVYSLADCLREGKALLRGQGGGTPS</sequence>
<evidence type="ECO:0000256" key="9">
    <source>
        <dbReference type="SAM" id="Phobius"/>
    </source>
</evidence>
<name>A0A4V3HHE1_9BACT</name>
<feature type="transmembrane region" description="Helical" evidence="9">
    <location>
        <begin position="114"/>
        <end position="134"/>
    </location>
</feature>
<comment type="caution">
    <text evidence="11">The sequence shown here is derived from an EMBL/GenBank/DDBJ whole genome shotgun (WGS) entry which is preliminary data.</text>
</comment>
<keyword evidence="5 9" id="KW-0812">Transmembrane</keyword>
<comment type="similarity">
    <text evidence="8">Belongs to the TRAP transporter small permease family.</text>
</comment>
<evidence type="ECO:0000256" key="2">
    <source>
        <dbReference type="ARBA" id="ARBA00022448"/>
    </source>
</evidence>
<keyword evidence="2" id="KW-0813">Transport</keyword>
<dbReference type="Proteomes" id="UP000295066">
    <property type="component" value="Unassembled WGS sequence"/>
</dbReference>
<evidence type="ECO:0000313" key="12">
    <source>
        <dbReference type="Proteomes" id="UP000295066"/>
    </source>
</evidence>
<dbReference type="GO" id="GO:0015740">
    <property type="term" value="P:C4-dicarboxylate transport"/>
    <property type="evidence" value="ECO:0007669"/>
    <property type="project" value="TreeGrafter"/>
</dbReference>
<keyword evidence="4" id="KW-0997">Cell inner membrane</keyword>
<dbReference type="GO" id="GO:0005886">
    <property type="term" value="C:plasma membrane"/>
    <property type="evidence" value="ECO:0007669"/>
    <property type="project" value="UniProtKB-SubCell"/>
</dbReference>
<keyword evidence="3" id="KW-1003">Cell membrane</keyword>
<proteinExistence type="inferred from homology"/>
<dbReference type="Pfam" id="PF04290">
    <property type="entry name" value="DctQ"/>
    <property type="match status" value="1"/>
</dbReference>
<dbReference type="GO" id="GO:0022857">
    <property type="term" value="F:transmembrane transporter activity"/>
    <property type="evidence" value="ECO:0007669"/>
    <property type="project" value="TreeGrafter"/>
</dbReference>
<dbReference type="AlphaFoldDB" id="A0A4V3HHE1"/>
<evidence type="ECO:0000256" key="6">
    <source>
        <dbReference type="ARBA" id="ARBA00022989"/>
    </source>
</evidence>
<accession>A0A4V3HHE1</accession>
<dbReference type="OrthoDB" id="45144at2"/>
<dbReference type="InterPro" id="IPR007387">
    <property type="entry name" value="TRAP_DctQ"/>
</dbReference>
<keyword evidence="6 9" id="KW-1133">Transmembrane helix</keyword>
<evidence type="ECO:0000256" key="7">
    <source>
        <dbReference type="ARBA" id="ARBA00023136"/>
    </source>
</evidence>
<evidence type="ECO:0000313" key="11">
    <source>
        <dbReference type="EMBL" id="TDY64921.1"/>
    </source>
</evidence>
<dbReference type="RefSeq" id="WP_133955183.1">
    <property type="nucleotide sequence ID" value="NZ_SORI01000001.1"/>
</dbReference>
<keyword evidence="7 9" id="KW-0472">Membrane</keyword>
<organism evidence="11 12">
    <name type="scientific">Aminivibrio pyruvatiphilus</name>
    <dbReference type="NCBI Taxonomy" id="1005740"/>
    <lineage>
        <taxon>Bacteria</taxon>
        <taxon>Thermotogati</taxon>
        <taxon>Synergistota</taxon>
        <taxon>Synergistia</taxon>
        <taxon>Synergistales</taxon>
        <taxon>Aminobacteriaceae</taxon>
        <taxon>Aminivibrio</taxon>
    </lineage>
</organism>
<feature type="transmembrane region" description="Helical" evidence="9">
    <location>
        <begin position="154"/>
        <end position="173"/>
    </location>
</feature>
<evidence type="ECO:0000256" key="5">
    <source>
        <dbReference type="ARBA" id="ARBA00022692"/>
    </source>
</evidence>
<evidence type="ECO:0000256" key="4">
    <source>
        <dbReference type="ARBA" id="ARBA00022519"/>
    </source>
</evidence>
<gene>
    <name evidence="11" type="ORF">C8D99_10167</name>
</gene>